<sequence length="125" mass="13497">MGVPIGSSHLHNHVLLVWSELGGRIDHDRVIAKFLNPSPRVYDFGLGQLERFKIHTWLDGNGGRRREIDGCEDWTTPAASSPFFGEITAAGGGSWLGLEEDDAPVISVLAPSTVVAGGRSFEEGK</sequence>
<comment type="caution">
    <text evidence="1">The sequence shown here is derived from an EMBL/GenBank/DDBJ whole genome shotgun (WGS) entry which is preliminary data.</text>
</comment>
<evidence type="ECO:0000313" key="2">
    <source>
        <dbReference type="Proteomes" id="UP001054821"/>
    </source>
</evidence>
<evidence type="ECO:0000313" key="1">
    <source>
        <dbReference type="EMBL" id="KAI5355041.1"/>
    </source>
</evidence>
<proteinExistence type="predicted"/>
<accession>A0AAD4ZVX5</accession>
<reference evidence="1 2" key="1">
    <citation type="journal article" date="2022" name="G3 (Bethesda)">
        <title>Whole-genome sequence and methylome profiling of the almond [Prunus dulcis (Mill.) D.A. Webb] cultivar 'Nonpareil'.</title>
        <authorList>
            <person name="D'Amico-Willman K.M."/>
            <person name="Ouma W.Z."/>
            <person name="Meulia T."/>
            <person name="Sideli G.M."/>
            <person name="Gradziel T.M."/>
            <person name="Fresnedo-Ramirez J."/>
        </authorList>
    </citation>
    <scope>NUCLEOTIDE SEQUENCE [LARGE SCALE GENOMIC DNA]</scope>
    <source>
        <strain evidence="1">Clone GOH B32 T37-40</strain>
    </source>
</reference>
<organism evidence="1 2">
    <name type="scientific">Prunus dulcis</name>
    <name type="common">Almond</name>
    <name type="synonym">Amygdalus dulcis</name>
    <dbReference type="NCBI Taxonomy" id="3755"/>
    <lineage>
        <taxon>Eukaryota</taxon>
        <taxon>Viridiplantae</taxon>
        <taxon>Streptophyta</taxon>
        <taxon>Embryophyta</taxon>
        <taxon>Tracheophyta</taxon>
        <taxon>Spermatophyta</taxon>
        <taxon>Magnoliopsida</taxon>
        <taxon>eudicotyledons</taxon>
        <taxon>Gunneridae</taxon>
        <taxon>Pentapetalae</taxon>
        <taxon>rosids</taxon>
        <taxon>fabids</taxon>
        <taxon>Rosales</taxon>
        <taxon>Rosaceae</taxon>
        <taxon>Amygdaloideae</taxon>
        <taxon>Amygdaleae</taxon>
        <taxon>Prunus</taxon>
    </lineage>
</organism>
<protein>
    <submittedName>
        <fullName evidence="1">Uncharacterized protein</fullName>
    </submittedName>
</protein>
<gene>
    <name evidence="1" type="ORF">L3X38_007936</name>
</gene>
<dbReference type="Proteomes" id="UP001054821">
    <property type="component" value="Chromosome 1"/>
</dbReference>
<dbReference type="AlphaFoldDB" id="A0AAD4ZVX5"/>
<name>A0AAD4ZVX5_PRUDU</name>
<keyword evidence="2" id="KW-1185">Reference proteome</keyword>
<dbReference type="EMBL" id="JAJFAZ020000001">
    <property type="protein sequence ID" value="KAI5355041.1"/>
    <property type="molecule type" value="Genomic_DNA"/>
</dbReference>